<evidence type="ECO:0000313" key="2">
    <source>
        <dbReference type="Proteomes" id="UP000247702"/>
    </source>
</evidence>
<evidence type="ECO:0000313" key="1">
    <source>
        <dbReference type="EMBL" id="GBC02775.1"/>
    </source>
</evidence>
<accession>A0A2Z6RWK5</accession>
<comment type="caution">
    <text evidence="1">The sequence shown here is derived from an EMBL/GenBank/DDBJ whole genome shotgun (WGS) entry which is preliminary data.</text>
</comment>
<dbReference type="Proteomes" id="UP000247702">
    <property type="component" value="Unassembled WGS sequence"/>
</dbReference>
<organism evidence="1 2">
    <name type="scientific">Rhizophagus clarus</name>
    <dbReference type="NCBI Taxonomy" id="94130"/>
    <lineage>
        <taxon>Eukaryota</taxon>
        <taxon>Fungi</taxon>
        <taxon>Fungi incertae sedis</taxon>
        <taxon>Mucoromycota</taxon>
        <taxon>Glomeromycotina</taxon>
        <taxon>Glomeromycetes</taxon>
        <taxon>Glomerales</taxon>
        <taxon>Glomeraceae</taxon>
        <taxon>Rhizophagus</taxon>
    </lineage>
</organism>
<gene>
    <name evidence="1" type="ORF">RclHR1_04810006</name>
</gene>
<dbReference type="AlphaFoldDB" id="A0A2Z6RWK5"/>
<keyword evidence="2" id="KW-1185">Reference proteome</keyword>
<sequence>MLNRLTFKINKNIFFLFSQKCGFKKDCGCQKFWQKPDSDANICGCEHHETFHEQKPTGDNNFHSKKRKCFMGTVDRSKTVTKNHIYSRQ</sequence>
<name>A0A2Z6RWK5_9GLOM</name>
<proteinExistence type="predicted"/>
<reference evidence="1 2" key="1">
    <citation type="submission" date="2017-11" db="EMBL/GenBank/DDBJ databases">
        <title>The genome of Rhizophagus clarus HR1 reveals common genetic basis of auxotrophy among arbuscular mycorrhizal fungi.</title>
        <authorList>
            <person name="Kobayashi Y."/>
        </authorList>
    </citation>
    <scope>NUCLEOTIDE SEQUENCE [LARGE SCALE GENOMIC DNA]</scope>
    <source>
        <strain evidence="1 2">HR1</strain>
    </source>
</reference>
<dbReference type="EMBL" id="BEXD01003850">
    <property type="protein sequence ID" value="GBC02775.1"/>
    <property type="molecule type" value="Genomic_DNA"/>
</dbReference>
<protein>
    <submittedName>
        <fullName evidence="1">Uncharacterized protein</fullName>
    </submittedName>
</protein>